<dbReference type="NCBIfam" id="TIGR01972">
    <property type="entry name" value="NDH_I_M"/>
    <property type="match status" value="1"/>
</dbReference>
<dbReference type="InterPro" id="IPR001750">
    <property type="entry name" value="ND/Mrp_TM"/>
</dbReference>
<dbReference type="GO" id="GO:0015990">
    <property type="term" value="P:electron transport coupled proton transport"/>
    <property type="evidence" value="ECO:0007669"/>
    <property type="project" value="TreeGrafter"/>
</dbReference>
<evidence type="ECO:0000256" key="7">
    <source>
        <dbReference type="ARBA" id="ARBA00031584"/>
    </source>
</evidence>
<feature type="transmembrane region" description="Helical" evidence="10">
    <location>
        <begin position="456"/>
        <end position="473"/>
    </location>
</feature>
<dbReference type="STRING" id="1123010.SAMN02745724_03285"/>
<evidence type="ECO:0000256" key="10">
    <source>
        <dbReference type="SAM" id="Phobius"/>
    </source>
</evidence>
<feature type="transmembrane region" description="Helical" evidence="10">
    <location>
        <begin position="76"/>
        <end position="101"/>
    </location>
</feature>
<dbReference type="GO" id="GO:0012505">
    <property type="term" value="C:endomembrane system"/>
    <property type="evidence" value="ECO:0007669"/>
    <property type="project" value="UniProtKB-SubCell"/>
</dbReference>
<dbReference type="OrthoDB" id="9768329at2"/>
<dbReference type="PRINTS" id="PR01437">
    <property type="entry name" value="NUOXDRDTASE4"/>
</dbReference>
<feature type="transmembrane region" description="Helical" evidence="10">
    <location>
        <begin position="246"/>
        <end position="266"/>
    </location>
</feature>
<feature type="transmembrane region" description="Helical" evidence="10">
    <location>
        <begin position="170"/>
        <end position="193"/>
    </location>
</feature>
<dbReference type="GO" id="GO:0008137">
    <property type="term" value="F:NADH dehydrogenase (ubiquinone) activity"/>
    <property type="evidence" value="ECO:0007669"/>
    <property type="project" value="InterPro"/>
</dbReference>
<evidence type="ECO:0000256" key="9">
    <source>
        <dbReference type="RuleBase" id="RU000320"/>
    </source>
</evidence>
<feature type="transmembrane region" description="Helical" evidence="10">
    <location>
        <begin position="415"/>
        <end position="435"/>
    </location>
</feature>
<reference evidence="12 13" key="1">
    <citation type="submission" date="2016-10" db="EMBL/GenBank/DDBJ databases">
        <authorList>
            <person name="de Groot N.N."/>
        </authorList>
    </citation>
    <scope>NUCLEOTIDE SEQUENCE [LARGE SCALE GENOMIC DNA]</scope>
    <source>
        <strain evidence="12 13">DSM 6059</strain>
    </source>
</reference>
<evidence type="ECO:0000256" key="8">
    <source>
        <dbReference type="ARBA" id="ARBA00032798"/>
    </source>
</evidence>
<feature type="transmembrane region" description="Helical" evidence="10">
    <location>
        <begin position="213"/>
        <end position="234"/>
    </location>
</feature>
<keyword evidence="13" id="KW-1185">Reference proteome</keyword>
<feature type="domain" description="NADH:quinone oxidoreductase/Mrp antiporter transmembrane" evidence="11">
    <location>
        <begin position="132"/>
        <end position="420"/>
    </location>
</feature>
<evidence type="ECO:0000256" key="2">
    <source>
        <dbReference type="ARBA" id="ARBA00009025"/>
    </source>
</evidence>
<dbReference type="AlphaFoldDB" id="A0A1I1P305"/>
<evidence type="ECO:0000259" key="11">
    <source>
        <dbReference type="Pfam" id="PF00361"/>
    </source>
</evidence>
<organism evidence="12 13">
    <name type="scientific">Pseudoalteromonas denitrificans DSM 6059</name>
    <dbReference type="NCBI Taxonomy" id="1123010"/>
    <lineage>
        <taxon>Bacteria</taxon>
        <taxon>Pseudomonadati</taxon>
        <taxon>Pseudomonadota</taxon>
        <taxon>Gammaproteobacteria</taxon>
        <taxon>Alteromonadales</taxon>
        <taxon>Pseudoalteromonadaceae</taxon>
        <taxon>Pseudoalteromonas</taxon>
    </lineage>
</organism>
<dbReference type="GO" id="GO:0016020">
    <property type="term" value="C:membrane"/>
    <property type="evidence" value="ECO:0007669"/>
    <property type="project" value="UniProtKB-SubCell"/>
</dbReference>
<feature type="transmembrane region" description="Helical" evidence="10">
    <location>
        <begin position="336"/>
        <end position="357"/>
    </location>
</feature>
<protein>
    <recommendedName>
        <fullName evidence="3">NADH-quinone oxidoreductase subunit M</fullName>
    </recommendedName>
    <alternativeName>
        <fullName evidence="7">NADH dehydrogenase I subunit M</fullName>
    </alternativeName>
    <alternativeName>
        <fullName evidence="8">NDH-1 subunit M</fullName>
    </alternativeName>
</protein>
<feature type="transmembrane region" description="Helical" evidence="10">
    <location>
        <begin position="308"/>
        <end position="330"/>
    </location>
</feature>
<feature type="transmembrane region" description="Helical" evidence="10">
    <location>
        <begin position="378"/>
        <end position="395"/>
    </location>
</feature>
<evidence type="ECO:0000256" key="4">
    <source>
        <dbReference type="ARBA" id="ARBA00022692"/>
    </source>
</evidence>
<proteinExistence type="inferred from homology"/>
<dbReference type="GO" id="GO:0003954">
    <property type="term" value="F:NADH dehydrogenase activity"/>
    <property type="evidence" value="ECO:0007669"/>
    <property type="project" value="TreeGrafter"/>
</dbReference>
<feature type="transmembrane region" description="Helical" evidence="10">
    <location>
        <begin position="113"/>
        <end position="133"/>
    </location>
</feature>
<dbReference type="InterPro" id="IPR003918">
    <property type="entry name" value="NADH_UbQ_OxRdtase"/>
</dbReference>
<dbReference type="Proteomes" id="UP000198862">
    <property type="component" value="Unassembled WGS sequence"/>
</dbReference>
<dbReference type="GO" id="GO:0048039">
    <property type="term" value="F:ubiquinone binding"/>
    <property type="evidence" value="ECO:0007669"/>
    <property type="project" value="TreeGrafter"/>
</dbReference>
<evidence type="ECO:0000256" key="3">
    <source>
        <dbReference type="ARBA" id="ARBA00019906"/>
    </source>
</evidence>
<feature type="transmembrane region" description="Helical" evidence="10">
    <location>
        <begin position="139"/>
        <end position="158"/>
    </location>
</feature>
<keyword evidence="6 10" id="KW-0472">Membrane</keyword>
<dbReference type="InterPro" id="IPR010227">
    <property type="entry name" value="NADH_Q_OxRdtase_chainM/4"/>
</dbReference>
<feature type="transmembrane region" description="Helical" evidence="10">
    <location>
        <begin position="278"/>
        <end position="301"/>
    </location>
</feature>
<dbReference type="PANTHER" id="PTHR43507:SF1">
    <property type="entry name" value="NADH-UBIQUINONE OXIDOREDUCTASE CHAIN 4"/>
    <property type="match status" value="1"/>
</dbReference>
<name>A0A1I1P305_9GAMM</name>
<keyword evidence="5 10" id="KW-1133">Transmembrane helix</keyword>
<evidence type="ECO:0000256" key="1">
    <source>
        <dbReference type="ARBA" id="ARBA00004127"/>
    </source>
</evidence>
<dbReference type="RefSeq" id="WP_091986710.1">
    <property type="nucleotide sequence ID" value="NZ_FOLO01000029.1"/>
</dbReference>
<gene>
    <name evidence="12" type="ORF">SAMN02745724_03285</name>
</gene>
<dbReference type="GO" id="GO:0042773">
    <property type="term" value="P:ATP synthesis coupled electron transport"/>
    <property type="evidence" value="ECO:0007669"/>
    <property type="project" value="InterPro"/>
</dbReference>
<sequence>MTLFILLFIPLIGGMLAWYSEKFNANLPKKIALVSLLCCWLPLFSPLNNIIFNDNSFALSQWLLNEPHSWIPIFNIGAHLAMDGLSLLLIVLTLLMGLVALSSAWHEITKRTGFFYLNLLWTLAGVIGVFLAIDLFLFFVFWEVMLVPMYFLISIWGYENRHYAAIKFFIFTQAGGLLMLLSLCALVGVHFQQTGLLTFDYIILLQNPISGDLAFWIALGFTIAFLVKLPALPFHSWLPDAHTQAPTAASVILAAVLLKTGGYGIIRFVLPLFPDASLILAPSMMLIGVIGIIYGAMMAFVQTDLKRLVAYSSVSHMGFVLLGCFAFNIYALQGAVMQMLAHGISTSALFVLVGMIQHRYHTRDLNKLGGLWSKLPKLSAFGLFFGIASLGMPGLGNFVAEFLILLGSFEQYPKLTIFAASGLILAAIYSLLLIYKTFFGQIKGPHDSKISDTNTKEWVTLLSMCFILIYLGLHPQPFFDLTYTSLTNLTFIPSNIGS</sequence>
<dbReference type="Pfam" id="PF00361">
    <property type="entry name" value="Proton_antipo_M"/>
    <property type="match status" value="1"/>
</dbReference>
<evidence type="ECO:0000256" key="6">
    <source>
        <dbReference type="ARBA" id="ARBA00023136"/>
    </source>
</evidence>
<dbReference type="PANTHER" id="PTHR43507">
    <property type="entry name" value="NADH-UBIQUINONE OXIDOREDUCTASE CHAIN 4"/>
    <property type="match status" value="1"/>
</dbReference>
<evidence type="ECO:0000313" key="13">
    <source>
        <dbReference type="Proteomes" id="UP000198862"/>
    </source>
</evidence>
<accession>A0A1I1P305</accession>
<dbReference type="EMBL" id="FOLO01000029">
    <property type="protein sequence ID" value="SFD04334.1"/>
    <property type="molecule type" value="Genomic_DNA"/>
</dbReference>
<evidence type="ECO:0000313" key="12">
    <source>
        <dbReference type="EMBL" id="SFD04334.1"/>
    </source>
</evidence>
<comment type="similarity">
    <text evidence="2">Belongs to the complex I subunit 4 family.</text>
</comment>
<evidence type="ECO:0000256" key="5">
    <source>
        <dbReference type="ARBA" id="ARBA00022989"/>
    </source>
</evidence>
<keyword evidence="4 9" id="KW-0812">Transmembrane</keyword>
<comment type="subcellular location">
    <subcellularLocation>
        <location evidence="1">Endomembrane system</location>
        <topology evidence="1">Multi-pass membrane protein</topology>
    </subcellularLocation>
    <subcellularLocation>
        <location evidence="9">Membrane</location>
        <topology evidence="9">Multi-pass membrane protein</topology>
    </subcellularLocation>
</comment>